<feature type="domain" description="ABC transmembrane type-1" evidence="15">
    <location>
        <begin position="941"/>
        <end position="1230"/>
    </location>
</feature>
<feature type="transmembrane region" description="Helical" evidence="13">
    <location>
        <begin position="111"/>
        <end position="129"/>
    </location>
</feature>
<evidence type="ECO:0000313" key="17">
    <source>
        <dbReference type="Proteomes" id="UP000826271"/>
    </source>
</evidence>
<dbReference type="Proteomes" id="UP000826271">
    <property type="component" value="Unassembled WGS sequence"/>
</dbReference>
<dbReference type="FunFam" id="3.40.50.300:FF:000973">
    <property type="entry name" value="Multidrug resistance-associated protein 4"/>
    <property type="match status" value="1"/>
</dbReference>
<evidence type="ECO:0000256" key="8">
    <source>
        <dbReference type="ARBA" id="ARBA00022840"/>
    </source>
</evidence>
<comment type="subcellular location">
    <subcellularLocation>
        <location evidence="1">Membrane</location>
    </subcellularLocation>
</comment>
<dbReference type="CDD" id="cd18605">
    <property type="entry name" value="ABC_6TM_MRP7_D2_like"/>
    <property type="match status" value="1"/>
</dbReference>
<dbReference type="PROSITE" id="PS50929">
    <property type="entry name" value="ABC_TM1F"/>
    <property type="match status" value="2"/>
</dbReference>
<feature type="transmembrane region" description="Helical" evidence="13">
    <location>
        <begin position="440"/>
        <end position="460"/>
    </location>
</feature>
<dbReference type="GO" id="GO:0005524">
    <property type="term" value="F:ATP binding"/>
    <property type="evidence" value="ECO:0007669"/>
    <property type="project" value="UniProtKB-KW"/>
</dbReference>
<dbReference type="PANTHER" id="PTHR24223">
    <property type="entry name" value="ATP-BINDING CASSETTE SUB-FAMILY C"/>
    <property type="match status" value="1"/>
</dbReference>
<feature type="domain" description="ABC transporter" evidence="14">
    <location>
        <begin position="649"/>
        <end position="874"/>
    </location>
</feature>
<dbReference type="InterPro" id="IPR003439">
    <property type="entry name" value="ABC_transporter-like_ATP-bd"/>
</dbReference>
<evidence type="ECO:0000256" key="10">
    <source>
        <dbReference type="ARBA" id="ARBA00022989"/>
    </source>
</evidence>
<dbReference type="InterPro" id="IPR036640">
    <property type="entry name" value="ABC1_TM_sf"/>
</dbReference>
<feature type="domain" description="ABC transporter" evidence="14">
    <location>
        <begin position="1262"/>
        <end position="1495"/>
    </location>
</feature>
<dbReference type="InterPro" id="IPR050173">
    <property type="entry name" value="ABC_transporter_C-like"/>
</dbReference>
<dbReference type="FunFam" id="1.20.1560.10:FF:000037">
    <property type="entry name" value="ATP-binding cassette subfamily C member 10"/>
    <property type="match status" value="1"/>
</dbReference>
<name>A0AAV6XKR0_9LAMI</name>
<feature type="transmembrane region" description="Helical" evidence="13">
    <location>
        <begin position="334"/>
        <end position="351"/>
    </location>
</feature>
<evidence type="ECO:0000256" key="1">
    <source>
        <dbReference type="ARBA" id="ARBA00004370"/>
    </source>
</evidence>
<dbReference type="GO" id="GO:0008559">
    <property type="term" value="F:ABC-type xenobiotic transporter activity"/>
    <property type="evidence" value="ECO:0007669"/>
    <property type="project" value="UniProtKB-EC"/>
</dbReference>
<evidence type="ECO:0000256" key="12">
    <source>
        <dbReference type="ARBA" id="ARBA00034018"/>
    </source>
</evidence>
<feature type="transmembrane region" description="Helical" evidence="13">
    <location>
        <begin position="76"/>
        <end position="96"/>
    </location>
</feature>
<dbReference type="PANTHER" id="PTHR24223:SF330">
    <property type="entry name" value="ATP-BINDING CASSETTE SUB-FAMILY C MEMBER 10"/>
    <property type="match status" value="1"/>
</dbReference>
<dbReference type="CDD" id="cd03250">
    <property type="entry name" value="ABCC_MRP_domain1"/>
    <property type="match status" value="1"/>
</dbReference>
<dbReference type="SUPFAM" id="SSF90123">
    <property type="entry name" value="ABC transporter transmembrane region"/>
    <property type="match status" value="2"/>
</dbReference>
<evidence type="ECO:0000256" key="5">
    <source>
        <dbReference type="ARBA" id="ARBA00022692"/>
    </source>
</evidence>
<evidence type="ECO:0000256" key="2">
    <source>
        <dbReference type="ARBA" id="ARBA00009726"/>
    </source>
</evidence>
<proteinExistence type="inferred from homology"/>
<feature type="transmembrane region" description="Helical" evidence="13">
    <location>
        <begin position="1171"/>
        <end position="1190"/>
    </location>
</feature>
<dbReference type="InterPro" id="IPR011527">
    <property type="entry name" value="ABC1_TM_dom"/>
</dbReference>
<dbReference type="Gene3D" id="3.40.50.300">
    <property type="entry name" value="P-loop containing nucleotide triphosphate hydrolases"/>
    <property type="match status" value="2"/>
</dbReference>
<evidence type="ECO:0000256" key="11">
    <source>
        <dbReference type="ARBA" id="ARBA00023136"/>
    </source>
</evidence>
<feature type="domain" description="ABC transmembrane type-1" evidence="15">
    <location>
        <begin position="298"/>
        <end position="607"/>
    </location>
</feature>
<evidence type="ECO:0000313" key="16">
    <source>
        <dbReference type="EMBL" id="KAG8379688.1"/>
    </source>
</evidence>
<evidence type="ECO:0000256" key="7">
    <source>
        <dbReference type="ARBA" id="ARBA00022741"/>
    </source>
</evidence>
<dbReference type="InterPro" id="IPR003593">
    <property type="entry name" value="AAA+_ATPase"/>
</dbReference>
<dbReference type="SUPFAM" id="SSF52540">
    <property type="entry name" value="P-loop containing nucleoside triphosphate hydrolases"/>
    <property type="match status" value="2"/>
</dbReference>
<dbReference type="FunFam" id="1.20.1560.10:FF:000002">
    <property type="entry name" value="ABC transporter C family member 5"/>
    <property type="match status" value="1"/>
</dbReference>
<evidence type="ECO:0000256" key="13">
    <source>
        <dbReference type="SAM" id="Phobius"/>
    </source>
</evidence>
<keyword evidence="8" id="KW-0067">ATP-binding</keyword>
<dbReference type="FunFam" id="3.40.50.300:FF:000630">
    <property type="entry name" value="ATP-binding cassette (ABC) transporter, putative"/>
    <property type="match status" value="1"/>
</dbReference>
<feature type="transmembrane region" description="Helical" evidence="13">
    <location>
        <begin position="1054"/>
        <end position="1085"/>
    </location>
</feature>
<dbReference type="GO" id="GO:0016020">
    <property type="term" value="C:membrane"/>
    <property type="evidence" value="ECO:0007669"/>
    <property type="project" value="UniProtKB-SubCell"/>
</dbReference>
<reference evidence="16" key="1">
    <citation type="submission" date="2019-10" db="EMBL/GenBank/DDBJ databases">
        <authorList>
            <person name="Zhang R."/>
            <person name="Pan Y."/>
            <person name="Wang J."/>
            <person name="Ma R."/>
            <person name="Yu S."/>
        </authorList>
    </citation>
    <scope>NUCLEOTIDE SEQUENCE</scope>
    <source>
        <strain evidence="16">LA-IB0</strain>
        <tissue evidence="16">Leaf</tissue>
    </source>
</reference>
<accession>A0AAV6XKR0</accession>
<dbReference type="SMART" id="SM00382">
    <property type="entry name" value="AAA"/>
    <property type="match status" value="2"/>
</dbReference>
<evidence type="ECO:0000256" key="3">
    <source>
        <dbReference type="ARBA" id="ARBA00012191"/>
    </source>
</evidence>
<evidence type="ECO:0000256" key="4">
    <source>
        <dbReference type="ARBA" id="ARBA00022448"/>
    </source>
</evidence>
<comment type="catalytic activity">
    <reaction evidence="12">
        <text>ATP + H2O + xenobioticSide 1 = ADP + phosphate + xenobioticSide 2.</text>
        <dbReference type="EC" id="7.6.2.2"/>
    </reaction>
</comment>
<keyword evidence="10 13" id="KW-1133">Transmembrane helix</keyword>
<evidence type="ECO:0000256" key="9">
    <source>
        <dbReference type="ARBA" id="ARBA00022967"/>
    </source>
</evidence>
<dbReference type="EC" id="7.6.2.2" evidence="3"/>
<comment type="caution">
    <text evidence="16">The sequence shown here is derived from an EMBL/GenBank/DDBJ whole genome shotgun (WGS) entry which is preliminary data.</text>
</comment>
<feature type="transmembrane region" description="Helical" evidence="13">
    <location>
        <begin position="1202"/>
        <end position="1222"/>
    </location>
</feature>
<dbReference type="PROSITE" id="PS00211">
    <property type="entry name" value="ABC_TRANSPORTER_1"/>
    <property type="match status" value="2"/>
</dbReference>
<feature type="transmembrane region" description="Helical" evidence="13">
    <location>
        <begin position="979"/>
        <end position="1000"/>
    </location>
</feature>
<keyword evidence="4" id="KW-0813">Transport</keyword>
<keyword evidence="6" id="KW-0677">Repeat</keyword>
<dbReference type="InterPro" id="IPR017871">
    <property type="entry name" value="ABC_transporter-like_CS"/>
</dbReference>
<feature type="transmembrane region" description="Helical" evidence="13">
    <location>
        <begin position="548"/>
        <end position="572"/>
    </location>
</feature>
<evidence type="ECO:0000256" key="6">
    <source>
        <dbReference type="ARBA" id="ARBA00022737"/>
    </source>
</evidence>
<dbReference type="CDD" id="cd18598">
    <property type="entry name" value="ABC_6TM_MRP7_D1_like"/>
    <property type="match status" value="1"/>
</dbReference>
<evidence type="ECO:0000259" key="15">
    <source>
        <dbReference type="PROSITE" id="PS50929"/>
    </source>
</evidence>
<feature type="transmembrane region" description="Helical" evidence="13">
    <location>
        <begin position="466"/>
        <end position="489"/>
    </location>
</feature>
<dbReference type="PROSITE" id="PS50893">
    <property type="entry name" value="ABC_TRANSPORTER_2"/>
    <property type="match status" value="2"/>
</dbReference>
<organism evidence="16 17">
    <name type="scientific">Buddleja alternifolia</name>
    <dbReference type="NCBI Taxonomy" id="168488"/>
    <lineage>
        <taxon>Eukaryota</taxon>
        <taxon>Viridiplantae</taxon>
        <taxon>Streptophyta</taxon>
        <taxon>Embryophyta</taxon>
        <taxon>Tracheophyta</taxon>
        <taxon>Spermatophyta</taxon>
        <taxon>Magnoliopsida</taxon>
        <taxon>eudicotyledons</taxon>
        <taxon>Gunneridae</taxon>
        <taxon>Pentapetalae</taxon>
        <taxon>asterids</taxon>
        <taxon>lamiids</taxon>
        <taxon>Lamiales</taxon>
        <taxon>Scrophulariaceae</taxon>
        <taxon>Buddlejeae</taxon>
        <taxon>Buddleja</taxon>
    </lineage>
</organism>
<dbReference type="Pfam" id="PF00005">
    <property type="entry name" value="ABC_tran"/>
    <property type="match status" value="2"/>
</dbReference>
<keyword evidence="5 13" id="KW-0812">Transmembrane</keyword>
<feature type="transmembrane region" description="Helical" evidence="13">
    <location>
        <begin position="136"/>
        <end position="154"/>
    </location>
</feature>
<keyword evidence="7" id="KW-0547">Nucleotide-binding</keyword>
<dbReference type="InterPro" id="IPR027417">
    <property type="entry name" value="P-loop_NTPase"/>
</dbReference>
<feature type="transmembrane region" description="Helical" evidence="13">
    <location>
        <begin position="166"/>
        <end position="189"/>
    </location>
</feature>
<keyword evidence="9" id="KW-1278">Translocase</keyword>
<gene>
    <name evidence="16" type="ORF">BUALT_Bualt07G0115000</name>
</gene>
<dbReference type="Pfam" id="PF00664">
    <property type="entry name" value="ABC_membrane"/>
    <property type="match status" value="3"/>
</dbReference>
<keyword evidence="11 13" id="KW-0472">Membrane</keyword>
<keyword evidence="17" id="KW-1185">Reference proteome</keyword>
<dbReference type="Gene3D" id="1.20.1560.10">
    <property type="entry name" value="ABC transporter type 1, transmembrane domain"/>
    <property type="match status" value="2"/>
</dbReference>
<dbReference type="GO" id="GO:0016887">
    <property type="term" value="F:ATP hydrolysis activity"/>
    <property type="evidence" value="ECO:0007669"/>
    <property type="project" value="InterPro"/>
</dbReference>
<dbReference type="EMBL" id="WHWC01000007">
    <property type="protein sequence ID" value="KAG8379688.1"/>
    <property type="molecule type" value="Genomic_DNA"/>
</dbReference>
<protein>
    <recommendedName>
        <fullName evidence="3">ABC-type xenobiotic transporter</fullName>
        <ecNumber evidence="3">7.6.2.2</ecNumber>
    </recommendedName>
</protein>
<feature type="transmembrane region" description="Helical" evidence="13">
    <location>
        <begin position="931"/>
        <end position="950"/>
    </location>
</feature>
<evidence type="ECO:0000259" key="14">
    <source>
        <dbReference type="PROSITE" id="PS50893"/>
    </source>
</evidence>
<comment type="similarity">
    <text evidence="2">Belongs to the ABC transporter superfamily. ABCC family. Conjugate transporter (TC 3.A.1.208) subfamily.</text>
</comment>
<sequence length="1498" mass="167223">MVAWAGLAWVRVAGRTVLSLERGGGELEEACAGQGRWQQATKEALVGSGCGSAWKVDVKLVVDGGVRGKVNLSIRISFSILAALGACTALFGIIMLTRTRLNARSVPYHEWLYACSHLSVWVVILIVSGCENRMDVLCNGVLCSWWFIKILVLIPRLQIAFSSLQVIIWIKEICGAIADIMFGILINIIRIKGASYGNSSMVDPLLPYQREIGEGHSRDLGIVHNIWHVMTFKSIDPVMQHGVNKQLDFEDLLQLPVHMDPSSCYNLLMRIWDAQRRNNLSHPSLLKTICLAYGWPYFFIGLLKVLNDCLGFAGPLLLNKLIRFLQKGSRNVDGYVFAISLGLVSVLKSFLDTQYSFRLAQLRLKLRSSIMTIIYRKCLSISLAERSKFSEGEIQTFMSVDADRIVNLSNSVHDMWRSSSNIGIYSTFSLLTYYIFTHRVLLCNCISLPLQIGVALYLLYTQVKFAFLSGLAITILLIPVNKWIANLIANATKNMMEQKDERIRKTAEILTYIRTLKMYGWELLFANCLMKTRSSEVKYLTTRKYLDAWCVFFWATTPTLFSLFTFGLYSLMGHQLDAATVFTCLALFNNLISPLNSFPWVINGLIDAAISTRRLGKYLSCYESDVRLDNSSSRCYDEKFDFEETAVAVHDASCTWSSYDEKEFDLVLEHVNLFVPKGSMVAVIGEVGSGKSSLLNLVLGETRLIDGEIYVNGSKAYVPQVPWIMSGTLRDNILLGKDYEQKRYSEILNMCALDLDISLMMGGDMACIGEKGINLSGGQRARLALARALYHGSHTYLLDDILSAVDAHVACSILQNAILSPFMNQKTRILCTHNIQAIHLADMVLLMDKGRVKWAGTPSDSSINSYTAFLSQNEFNTLSEVQKNKKVSNISGEPEKSQEVECISPSNEAEDIVQVETRKKGRVETTVYKNYAAFCGWFITVVTCLSAILMQASRNGNDLWLSFWVDTSGSHQSKYSTNFYLVVLCIFCLMNSSLTLVRAFSFAFGGLRAAVRVHDQLLGNLIDAPVSFFDQTPSGRILNRLSSDLYTIDDSLPFILNILLANFVGLLGITIILSFVQVMFLLLLVPFWFMYSKLQDFQFYYRSTSRELRRLDSVSRSPIYASFTETLDGSSTIRAFNSVDFFLFRFMQHVQIYQRTSYTEIIASLWLSLRLQFLAAFIVSFVAVMAIVGAHGHLPVNLGTPGLVGLALSYASPIVSLLGSFLTSFTETEKEMVSIERYMDIPQEELTGENAIDPNWPSLGEIQFRNVTLRYMPSLPPALCDISFYIPGATRVGVVGRTGAGKSSILNVLFRLNPICSGCILVDGVNIAGVPVRDLRSNIAIVPQSPFLFEGSLRANLDPFKTSNDDEIWKTLEKCCLKDEIEAAGGLDIHVKECGTTFSVGQRQLLCLARALLKPSKVLCLDECTANVDTQTASKLQEAIASECQSRTVITIAHRISTVLIMDNIFILDQGILVEQGNPQVLLHEDSRFSSFARASAM</sequence>
<dbReference type="CDD" id="cd03244">
    <property type="entry name" value="ABCC_MRP_domain2"/>
    <property type="match status" value="1"/>
</dbReference>